<keyword evidence="4 6" id="KW-0560">Oxidoreductase</keyword>
<dbReference type="Pfam" id="PF02913">
    <property type="entry name" value="FAD-oxidase_C"/>
    <property type="match status" value="1"/>
</dbReference>
<dbReference type="Proteomes" id="UP000536685">
    <property type="component" value="Unassembled WGS sequence"/>
</dbReference>
<dbReference type="EMBL" id="JACHMJ010000001">
    <property type="protein sequence ID" value="MBB5842824.1"/>
    <property type="molecule type" value="Genomic_DNA"/>
</dbReference>
<dbReference type="SUPFAM" id="SSF55103">
    <property type="entry name" value="FAD-linked oxidases, C-terminal domain"/>
    <property type="match status" value="1"/>
</dbReference>
<dbReference type="RefSeq" id="WP_184234549.1">
    <property type="nucleotide sequence ID" value="NZ_JACHMJ010000001.1"/>
</dbReference>
<protein>
    <submittedName>
        <fullName evidence="6">Glycolate oxidase</fullName>
        <ecNumber evidence="6">1.1.3.15</ecNumber>
    </submittedName>
</protein>
<dbReference type="PANTHER" id="PTHR42934:SF2">
    <property type="entry name" value="GLYCOLATE OXIDASE SUBUNIT GLCD"/>
    <property type="match status" value="1"/>
</dbReference>
<comment type="caution">
    <text evidence="6">The sequence shown here is derived from an EMBL/GenBank/DDBJ whole genome shotgun (WGS) entry which is preliminary data.</text>
</comment>
<evidence type="ECO:0000256" key="3">
    <source>
        <dbReference type="ARBA" id="ARBA00022827"/>
    </source>
</evidence>
<keyword evidence="7" id="KW-1185">Reference proteome</keyword>
<dbReference type="Gene3D" id="1.10.45.10">
    <property type="entry name" value="Vanillyl-alcohol Oxidase, Chain A, domain 4"/>
    <property type="match status" value="1"/>
</dbReference>
<dbReference type="InterPro" id="IPR036318">
    <property type="entry name" value="FAD-bd_PCMH-like_sf"/>
</dbReference>
<organism evidence="6 7">
    <name type="scientific">Conyzicola lurida</name>
    <dbReference type="NCBI Taxonomy" id="1172621"/>
    <lineage>
        <taxon>Bacteria</taxon>
        <taxon>Bacillati</taxon>
        <taxon>Actinomycetota</taxon>
        <taxon>Actinomycetes</taxon>
        <taxon>Micrococcales</taxon>
        <taxon>Microbacteriaceae</taxon>
        <taxon>Conyzicola</taxon>
    </lineage>
</organism>
<evidence type="ECO:0000259" key="5">
    <source>
        <dbReference type="PROSITE" id="PS51387"/>
    </source>
</evidence>
<evidence type="ECO:0000256" key="2">
    <source>
        <dbReference type="ARBA" id="ARBA00022630"/>
    </source>
</evidence>
<evidence type="ECO:0000313" key="6">
    <source>
        <dbReference type="EMBL" id="MBB5842824.1"/>
    </source>
</evidence>
<dbReference type="PANTHER" id="PTHR42934">
    <property type="entry name" value="GLYCOLATE OXIDASE SUBUNIT GLCD"/>
    <property type="match status" value="1"/>
</dbReference>
<accession>A0A841AK85</accession>
<reference evidence="6 7" key="1">
    <citation type="submission" date="2020-08" db="EMBL/GenBank/DDBJ databases">
        <title>Sequencing the genomes of 1000 actinobacteria strains.</title>
        <authorList>
            <person name="Klenk H.-P."/>
        </authorList>
    </citation>
    <scope>NUCLEOTIDE SEQUENCE [LARGE SCALE GENOMIC DNA]</scope>
    <source>
        <strain evidence="6 7">DSM 105784</strain>
    </source>
</reference>
<evidence type="ECO:0000256" key="1">
    <source>
        <dbReference type="ARBA" id="ARBA00001974"/>
    </source>
</evidence>
<dbReference type="EC" id="1.1.3.15" evidence="6"/>
<dbReference type="Gene3D" id="3.30.70.2740">
    <property type="match status" value="1"/>
</dbReference>
<sequence>MTTVIDTATSTDVPAALRDHLPAHAVDTAPELLEAYSTDWTRILPPSPAAALVRPSTVEEVQATLRVAHSLGVHVVVRGAGSGLAGGASAIAGGIILSTERLNRILEISPGDELAVVQPGVITADLDRAAGEFGLRYAPDPASSEVSSIGGNIATNAGGLRCAKYGVTRESVLALDVVLADGTLLSVGHRSIKGVTGFDLVGLFVGSEGTLGVVVGATLRLRPLPVRTETLVVFTDSLAVAGAAVEAIVLSGVQPSIVELLDEATLHNIDAHSGSDLAAHGRALLLIQTDGYGADREAQRLLEVTASVGAHGRRVEGAEAERFVELRRSGRGPQPELWGIGEDVAVPRSRLVEMILAIEEIGARHGLLVSTVAHAGDGNLHPGLSIAKRPGETGPPAVLETAADELVRAALALGGTLTGEHGVGLVKRQWLAAELGEEQLALQRSLKHTFDPTGVFAAGFLQEIR</sequence>
<dbReference type="InterPro" id="IPR016164">
    <property type="entry name" value="FAD-linked_Oxase-like_C"/>
</dbReference>
<keyword evidence="2" id="KW-0285">Flavoprotein</keyword>
<name>A0A841AK85_9MICO</name>
<dbReference type="InterPro" id="IPR051914">
    <property type="entry name" value="FAD-linked_OxidoTrans_Type4"/>
</dbReference>
<evidence type="ECO:0000313" key="7">
    <source>
        <dbReference type="Proteomes" id="UP000536685"/>
    </source>
</evidence>
<dbReference type="GO" id="GO:0071949">
    <property type="term" value="F:FAD binding"/>
    <property type="evidence" value="ECO:0007669"/>
    <property type="project" value="InterPro"/>
</dbReference>
<dbReference type="PROSITE" id="PS51387">
    <property type="entry name" value="FAD_PCMH"/>
    <property type="match status" value="1"/>
</dbReference>
<feature type="domain" description="FAD-binding PCMH-type" evidence="5">
    <location>
        <begin position="44"/>
        <end position="224"/>
    </location>
</feature>
<dbReference type="InterPro" id="IPR016166">
    <property type="entry name" value="FAD-bd_PCMH"/>
</dbReference>
<evidence type="ECO:0000256" key="4">
    <source>
        <dbReference type="ARBA" id="ARBA00023002"/>
    </source>
</evidence>
<dbReference type="SUPFAM" id="SSF56176">
    <property type="entry name" value="FAD-binding/transporter-associated domain-like"/>
    <property type="match status" value="1"/>
</dbReference>
<dbReference type="GO" id="GO:0003973">
    <property type="term" value="F:(S)-2-hydroxy-acid oxidase activity"/>
    <property type="evidence" value="ECO:0007669"/>
    <property type="project" value="UniProtKB-EC"/>
</dbReference>
<dbReference type="InterPro" id="IPR016169">
    <property type="entry name" value="FAD-bd_PCMH_sub2"/>
</dbReference>
<gene>
    <name evidence="6" type="ORF">HD599_001147</name>
</gene>
<keyword evidence="3" id="KW-0274">FAD</keyword>
<dbReference type="Gene3D" id="3.30.465.10">
    <property type="match status" value="1"/>
</dbReference>
<dbReference type="InterPro" id="IPR006094">
    <property type="entry name" value="Oxid_FAD_bind_N"/>
</dbReference>
<comment type="cofactor">
    <cofactor evidence="1">
        <name>FAD</name>
        <dbReference type="ChEBI" id="CHEBI:57692"/>
    </cofactor>
</comment>
<dbReference type="AlphaFoldDB" id="A0A841AK85"/>
<dbReference type="Pfam" id="PF01565">
    <property type="entry name" value="FAD_binding_4"/>
    <property type="match status" value="1"/>
</dbReference>
<dbReference type="InterPro" id="IPR004113">
    <property type="entry name" value="FAD-bd_oxidored_4_C"/>
</dbReference>
<dbReference type="InterPro" id="IPR016171">
    <property type="entry name" value="Vanillyl_alc_oxidase_C-sub2"/>
</dbReference>
<proteinExistence type="predicted"/>